<sequence>MSILKVEGVTKRFGGLVAVNNVTMEIQKGEILGLIGPNGAGKTTLTNLISGVHTVSEGRIVFDGTDITLLPAHKRCNLGIARTFQIARPLKNLSVVENVMIGGLFGKGEKLRESRKSALKLCETIGLSKPDETLDKVTVLEIKKIEFARAMATNPKILFLDEVMSGLNMDETREMIETVRKIRNTGVTICIIEHVMSVIREITERVVVLDRGEILAEGPYSEVSQQHNVITAYLGEDA</sequence>
<dbReference type="Pfam" id="PF00005">
    <property type="entry name" value="ABC_tran"/>
    <property type="match status" value="1"/>
</dbReference>
<keyword evidence="1" id="KW-0813">Transport</keyword>
<dbReference type="GO" id="GO:0015192">
    <property type="term" value="F:L-phenylalanine transmembrane transporter activity"/>
    <property type="evidence" value="ECO:0007669"/>
    <property type="project" value="TreeGrafter"/>
</dbReference>
<dbReference type="InterPro" id="IPR003439">
    <property type="entry name" value="ABC_transporter-like_ATP-bd"/>
</dbReference>
<dbReference type="PANTHER" id="PTHR45772:SF7">
    <property type="entry name" value="AMINO ACID ABC TRANSPORTER ATP-BINDING PROTEIN"/>
    <property type="match status" value="1"/>
</dbReference>
<dbReference type="Gene3D" id="3.40.50.300">
    <property type="entry name" value="P-loop containing nucleotide triphosphate hydrolases"/>
    <property type="match status" value="1"/>
</dbReference>
<gene>
    <name evidence="5" type="ORF">DIT26_05065</name>
    <name evidence="6" type="ORF">XD86_0851</name>
    <name evidence="7" type="ORF">XE02_0417</name>
</gene>
<evidence type="ECO:0000259" key="4">
    <source>
        <dbReference type="PROSITE" id="PS50893"/>
    </source>
</evidence>
<proteinExistence type="predicted"/>
<reference evidence="6" key="1">
    <citation type="journal article" date="2015" name="MBio">
        <title>Genome-resolved metagenomic analysis reveals roles for candidate phyla and other microbial community members in biogeochemical transformations in oil reservoirs.</title>
        <authorList>
            <person name="Hu P."/>
            <person name="Tom L."/>
            <person name="Singh A."/>
            <person name="Thomas B.C."/>
            <person name="Baker B.J."/>
            <person name="Piceno Y.M."/>
            <person name="Andersen G.L."/>
            <person name="Banfield J.F."/>
        </authorList>
    </citation>
    <scope>NUCLEOTIDE SEQUENCE [LARGE SCALE GENOMIC DNA]</scope>
    <source>
        <strain evidence="6">46_47</strain>
        <strain evidence="7">46_70</strain>
    </source>
</reference>
<dbReference type="InterPro" id="IPR027417">
    <property type="entry name" value="P-loop_NTPase"/>
</dbReference>
<keyword evidence="3 5" id="KW-0067">ATP-binding</keyword>
<dbReference type="InterPro" id="IPR003593">
    <property type="entry name" value="AAA+_ATPase"/>
</dbReference>
<keyword evidence="2" id="KW-0547">Nucleotide-binding</keyword>
<feature type="domain" description="ABC transporter" evidence="4">
    <location>
        <begin position="4"/>
        <end position="236"/>
    </location>
</feature>
<dbReference type="PROSITE" id="PS50893">
    <property type="entry name" value="ABC_TRANSPORTER_2"/>
    <property type="match status" value="1"/>
</dbReference>
<evidence type="ECO:0000313" key="6">
    <source>
        <dbReference type="EMBL" id="KUK67225.1"/>
    </source>
</evidence>
<evidence type="ECO:0000313" key="10">
    <source>
        <dbReference type="Proteomes" id="UP000264215"/>
    </source>
</evidence>
<dbReference type="Proteomes" id="UP000055014">
    <property type="component" value="Unassembled WGS sequence"/>
</dbReference>
<reference evidence="8 9" key="2">
    <citation type="journal article" date="2015" name="MBio">
        <title>Genome-Resolved Metagenomic Analysis Reveals Roles for Candidate Phyla and Other Microbial Community Members in Biogeochemical Transformations in Oil Reservoirs.</title>
        <authorList>
            <person name="Hu P."/>
            <person name="Tom L."/>
            <person name="Singh A."/>
            <person name="Thomas B.C."/>
            <person name="Baker B.J."/>
            <person name="Piceno Y.M."/>
            <person name="Andersen G.L."/>
            <person name="Banfield J.F."/>
        </authorList>
    </citation>
    <scope>NUCLEOTIDE SEQUENCE [LARGE SCALE GENOMIC DNA]</scope>
</reference>
<dbReference type="PANTHER" id="PTHR45772">
    <property type="entry name" value="CONSERVED COMPONENT OF ABC TRANSPORTER FOR NATURAL AMINO ACIDS-RELATED"/>
    <property type="match status" value="1"/>
</dbReference>
<comment type="caution">
    <text evidence="6">The sequence shown here is derived from an EMBL/GenBank/DDBJ whole genome shotgun (WGS) entry which is preliminary data.</text>
</comment>
<evidence type="ECO:0000313" key="9">
    <source>
        <dbReference type="Proteomes" id="UP000055014"/>
    </source>
</evidence>
<dbReference type="GO" id="GO:1903806">
    <property type="term" value="P:L-isoleucine import across plasma membrane"/>
    <property type="evidence" value="ECO:0007669"/>
    <property type="project" value="TreeGrafter"/>
</dbReference>
<dbReference type="SUPFAM" id="SSF52540">
    <property type="entry name" value="P-loop containing nucleoside triphosphate hydrolases"/>
    <property type="match status" value="1"/>
</dbReference>
<evidence type="ECO:0000313" key="5">
    <source>
        <dbReference type="EMBL" id="HCO69940.1"/>
    </source>
</evidence>
<dbReference type="GO" id="GO:0015188">
    <property type="term" value="F:L-isoleucine transmembrane transporter activity"/>
    <property type="evidence" value="ECO:0007669"/>
    <property type="project" value="TreeGrafter"/>
</dbReference>
<dbReference type="EMBL" id="LGGW01000022">
    <property type="protein sequence ID" value="KUK90738.1"/>
    <property type="molecule type" value="Genomic_DNA"/>
</dbReference>
<organism evidence="6 8">
    <name type="scientific">Mesotoga infera</name>
    <dbReference type="NCBI Taxonomy" id="1236046"/>
    <lineage>
        <taxon>Bacteria</taxon>
        <taxon>Thermotogati</taxon>
        <taxon>Thermotogota</taxon>
        <taxon>Thermotogae</taxon>
        <taxon>Kosmotogales</taxon>
        <taxon>Kosmotogaceae</taxon>
        <taxon>Mesotoga</taxon>
    </lineage>
</organism>
<dbReference type="InterPro" id="IPR051120">
    <property type="entry name" value="ABC_AA/LPS_Transport"/>
</dbReference>
<dbReference type="GO" id="GO:0005524">
    <property type="term" value="F:ATP binding"/>
    <property type="evidence" value="ECO:0007669"/>
    <property type="project" value="UniProtKB-KW"/>
</dbReference>
<dbReference type="SMART" id="SM00382">
    <property type="entry name" value="AAA"/>
    <property type="match status" value="1"/>
</dbReference>
<dbReference type="EMBL" id="LGGH01000117">
    <property type="protein sequence ID" value="KUK67225.1"/>
    <property type="molecule type" value="Genomic_DNA"/>
</dbReference>
<dbReference type="CDD" id="cd03219">
    <property type="entry name" value="ABC_Mj1267_LivG_branched"/>
    <property type="match status" value="1"/>
</dbReference>
<dbReference type="GO" id="GO:0005886">
    <property type="term" value="C:plasma membrane"/>
    <property type="evidence" value="ECO:0007669"/>
    <property type="project" value="TreeGrafter"/>
</dbReference>
<evidence type="ECO:0000256" key="1">
    <source>
        <dbReference type="ARBA" id="ARBA00022448"/>
    </source>
</evidence>
<dbReference type="GO" id="GO:0016887">
    <property type="term" value="F:ATP hydrolysis activity"/>
    <property type="evidence" value="ECO:0007669"/>
    <property type="project" value="InterPro"/>
</dbReference>
<dbReference type="EMBL" id="DQBS01000122">
    <property type="protein sequence ID" value="HCO69940.1"/>
    <property type="molecule type" value="Genomic_DNA"/>
</dbReference>
<dbReference type="Proteomes" id="UP000054260">
    <property type="component" value="Unassembled WGS sequence"/>
</dbReference>
<dbReference type="Proteomes" id="UP000264215">
    <property type="component" value="Unassembled WGS sequence"/>
</dbReference>
<evidence type="ECO:0000313" key="8">
    <source>
        <dbReference type="Proteomes" id="UP000054260"/>
    </source>
</evidence>
<name>A0A117LTU2_9BACT</name>
<protein>
    <submittedName>
        <fullName evidence="5">ABC transporter ATP-binding protein</fullName>
    </submittedName>
    <submittedName>
        <fullName evidence="6">ABC transporter related protein</fullName>
    </submittedName>
</protein>
<evidence type="ECO:0000313" key="7">
    <source>
        <dbReference type="EMBL" id="KUK90738.1"/>
    </source>
</evidence>
<dbReference type="GO" id="GO:0005304">
    <property type="term" value="F:L-valine transmembrane transporter activity"/>
    <property type="evidence" value="ECO:0007669"/>
    <property type="project" value="TreeGrafter"/>
</dbReference>
<evidence type="ECO:0000256" key="3">
    <source>
        <dbReference type="ARBA" id="ARBA00022840"/>
    </source>
</evidence>
<dbReference type="GO" id="GO:1903805">
    <property type="term" value="P:L-valine import across plasma membrane"/>
    <property type="evidence" value="ECO:0007669"/>
    <property type="project" value="TreeGrafter"/>
</dbReference>
<dbReference type="PATRIC" id="fig|1236046.5.peg.1564"/>
<evidence type="ECO:0000256" key="2">
    <source>
        <dbReference type="ARBA" id="ARBA00022741"/>
    </source>
</evidence>
<dbReference type="AlphaFoldDB" id="A0A117LTU2"/>
<accession>A0A117LTU2</accession>
<dbReference type="GO" id="GO:0015808">
    <property type="term" value="P:L-alanine transport"/>
    <property type="evidence" value="ECO:0007669"/>
    <property type="project" value="TreeGrafter"/>
</dbReference>
<dbReference type="GO" id="GO:0042941">
    <property type="term" value="P:D-alanine transmembrane transport"/>
    <property type="evidence" value="ECO:0007669"/>
    <property type="project" value="TreeGrafter"/>
</dbReference>
<reference evidence="5 10" key="3">
    <citation type="journal article" date="2018" name="Nat. Biotechnol.">
        <title>A standardized bacterial taxonomy based on genome phylogeny substantially revises the tree of life.</title>
        <authorList>
            <person name="Parks D.H."/>
            <person name="Chuvochina M."/>
            <person name="Waite D.W."/>
            <person name="Rinke C."/>
            <person name="Skarshewski A."/>
            <person name="Chaumeil P.A."/>
            <person name="Hugenholtz P."/>
        </authorList>
    </citation>
    <scope>NUCLEOTIDE SEQUENCE [LARGE SCALE GENOMIC DNA]</scope>
    <source>
        <strain evidence="5">UBA9905</strain>
    </source>
</reference>